<feature type="region of interest" description="Disordered" evidence="1">
    <location>
        <begin position="54"/>
        <end position="86"/>
    </location>
</feature>
<name>A0A139AL35_GONPJ</name>
<feature type="compositionally biased region" description="Low complexity" evidence="1">
    <location>
        <begin position="224"/>
        <end position="235"/>
    </location>
</feature>
<feature type="region of interest" description="Disordered" evidence="1">
    <location>
        <begin position="424"/>
        <end position="445"/>
    </location>
</feature>
<proteinExistence type="predicted"/>
<dbReference type="Proteomes" id="UP000070544">
    <property type="component" value="Unassembled WGS sequence"/>
</dbReference>
<evidence type="ECO:0000256" key="1">
    <source>
        <dbReference type="SAM" id="MobiDB-lite"/>
    </source>
</evidence>
<dbReference type="OrthoDB" id="1918at2759"/>
<dbReference type="STRING" id="1344416.A0A139AL35"/>
<dbReference type="EMBL" id="KQ965746">
    <property type="protein sequence ID" value="KXS17512.1"/>
    <property type="molecule type" value="Genomic_DNA"/>
</dbReference>
<dbReference type="AlphaFoldDB" id="A0A139AL35"/>
<sequence>MPVWIECETARSNFAGGSLIARISFANSLTPPHGEHDPWTQFSFTRDARAAKAAAAERAGMGDDDDDADGDDFDPDGLAGSASRPGIVRGVLGVPRALGAMTLNAVRNFFYEEAPPEDDGDDAREDDVEDPSQQREDRPPAQGNTGGSLTGVESQTAGQFPIAHDISLQSLPASRQSTSSPPRRPSTSLAEGAVTPALPRTGSSASVYSAGAPSIAGGSWHGTAAAPGQSGSASPRRSFSLRARQPKPEPVPIAFARVVGHLTVDPSYVDYSKLEQGHGKAVLGVVGGGSLGSAGTKKDSSILIFSSHSTVLFADQILQPNEKRTFSYQIHLPVSLPPSYRGRVGKVSYRLVVGVRRGSLSDGAGETFEVPFRLYAAVPGHGGAGQFDVFRPLMLTGADSSVASEDDGASGGKQRGSLWVETRDAAPASPNGEEPLSPGAQDDGEETGTNIYAAWSVLVRRSPEATFRINRGDTPVAQIVLLRPSFRLGEAVTGTVTFVLGTVRCYQIALILELVEVVDPACALRDEQQITKLTSRRVAEHRQFCLNMVRIPVALPIPPHLPTSFTTNAVSLSWRLRAEFVTGGEPGFEAEETIDPHVAVIRAPRKVTTDTWSCELPITVHGLPEEELEPARHIFKN</sequence>
<gene>
    <name evidence="2" type="ORF">M427DRAFT_252846</name>
</gene>
<feature type="compositionally biased region" description="Low complexity" evidence="1">
    <location>
        <begin position="174"/>
        <end position="188"/>
    </location>
</feature>
<feature type="compositionally biased region" description="Acidic residues" evidence="1">
    <location>
        <begin position="114"/>
        <end position="130"/>
    </location>
</feature>
<dbReference type="Pfam" id="PF08737">
    <property type="entry name" value="Rgp1"/>
    <property type="match status" value="2"/>
</dbReference>
<accession>A0A139AL35</accession>
<dbReference type="InterPro" id="IPR014848">
    <property type="entry name" value="Rgp1"/>
</dbReference>
<feature type="region of interest" description="Disordered" evidence="1">
    <location>
        <begin position="171"/>
        <end position="245"/>
    </location>
</feature>
<evidence type="ECO:0000313" key="3">
    <source>
        <dbReference type="Proteomes" id="UP000070544"/>
    </source>
</evidence>
<reference evidence="2 3" key="1">
    <citation type="journal article" date="2015" name="Genome Biol. Evol.">
        <title>Phylogenomic analyses indicate that early fungi evolved digesting cell walls of algal ancestors of land plants.</title>
        <authorList>
            <person name="Chang Y."/>
            <person name="Wang S."/>
            <person name="Sekimoto S."/>
            <person name="Aerts A.L."/>
            <person name="Choi C."/>
            <person name="Clum A."/>
            <person name="LaButti K.M."/>
            <person name="Lindquist E.A."/>
            <person name="Yee Ngan C."/>
            <person name="Ohm R.A."/>
            <person name="Salamov A.A."/>
            <person name="Grigoriev I.V."/>
            <person name="Spatafora J.W."/>
            <person name="Berbee M.L."/>
        </authorList>
    </citation>
    <scope>NUCLEOTIDE SEQUENCE [LARGE SCALE GENOMIC DNA]</scope>
    <source>
        <strain evidence="2 3">JEL478</strain>
    </source>
</reference>
<keyword evidence="3" id="KW-1185">Reference proteome</keyword>
<dbReference type="Gene3D" id="2.60.40.640">
    <property type="match status" value="1"/>
</dbReference>
<dbReference type="InterPro" id="IPR014752">
    <property type="entry name" value="Arrestin-like_C"/>
</dbReference>
<protein>
    <submittedName>
        <fullName evidence="2">Rgp1-domain-containing protein</fullName>
    </submittedName>
</protein>
<dbReference type="PANTHER" id="PTHR12507">
    <property type="entry name" value="REDUCED GROWTH PHENOTYPE 1 RGP1, YEAST -RELATED"/>
    <property type="match status" value="1"/>
</dbReference>
<feature type="region of interest" description="Disordered" evidence="1">
    <location>
        <begin position="113"/>
        <end position="153"/>
    </location>
</feature>
<feature type="compositionally biased region" description="Acidic residues" evidence="1">
    <location>
        <begin position="62"/>
        <end position="75"/>
    </location>
</feature>
<evidence type="ECO:0000313" key="2">
    <source>
        <dbReference type="EMBL" id="KXS17512.1"/>
    </source>
</evidence>
<organism evidence="2 3">
    <name type="scientific">Gonapodya prolifera (strain JEL478)</name>
    <name type="common">Monoblepharis prolifera</name>
    <dbReference type="NCBI Taxonomy" id="1344416"/>
    <lineage>
        <taxon>Eukaryota</taxon>
        <taxon>Fungi</taxon>
        <taxon>Fungi incertae sedis</taxon>
        <taxon>Chytridiomycota</taxon>
        <taxon>Chytridiomycota incertae sedis</taxon>
        <taxon>Monoblepharidomycetes</taxon>
        <taxon>Monoblepharidales</taxon>
        <taxon>Gonapodyaceae</taxon>
        <taxon>Gonapodya</taxon>
    </lineage>
</organism>